<evidence type="ECO:0000313" key="9">
    <source>
        <dbReference type="EMBL" id="OGD83003.1"/>
    </source>
</evidence>
<protein>
    <recommendedName>
        <fullName evidence="11">Undecaprenyl-phosphate alpha-N-acetylglucosaminyl 1-phosphate transferase</fullName>
    </recommendedName>
</protein>
<comment type="cofactor">
    <cofactor evidence="7">
        <name>Mg(2+)</name>
        <dbReference type="ChEBI" id="CHEBI:18420"/>
    </cofactor>
</comment>
<feature type="transmembrane region" description="Helical" evidence="8">
    <location>
        <begin position="183"/>
        <end position="200"/>
    </location>
</feature>
<feature type="transmembrane region" description="Helical" evidence="8">
    <location>
        <begin position="331"/>
        <end position="350"/>
    </location>
</feature>
<dbReference type="GO" id="GO:0009103">
    <property type="term" value="P:lipopolysaccharide biosynthetic process"/>
    <property type="evidence" value="ECO:0007669"/>
    <property type="project" value="TreeGrafter"/>
</dbReference>
<accession>A0A1F5FTQ6</accession>
<keyword evidence="3" id="KW-0808">Transferase</keyword>
<evidence type="ECO:0000256" key="5">
    <source>
        <dbReference type="ARBA" id="ARBA00022989"/>
    </source>
</evidence>
<keyword evidence="7" id="KW-0460">Magnesium</keyword>
<dbReference type="AlphaFoldDB" id="A0A1F5FTQ6"/>
<keyword evidence="4 8" id="KW-0812">Transmembrane</keyword>
<feature type="binding site" evidence="7">
    <location>
        <position position="172"/>
    </location>
    <ligand>
        <name>Mg(2+)</name>
        <dbReference type="ChEBI" id="CHEBI:18420"/>
    </ligand>
</feature>
<comment type="subcellular location">
    <subcellularLocation>
        <location evidence="1">Cell membrane</location>
        <topology evidence="1">Multi-pass membrane protein</topology>
    </subcellularLocation>
</comment>
<evidence type="ECO:0000256" key="6">
    <source>
        <dbReference type="ARBA" id="ARBA00023136"/>
    </source>
</evidence>
<feature type="transmembrane region" description="Helical" evidence="8">
    <location>
        <begin position="107"/>
        <end position="132"/>
    </location>
</feature>
<evidence type="ECO:0000313" key="10">
    <source>
        <dbReference type="Proteomes" id="UP000179237"/>
    </source>
</evidence>
<proteinExistence type="predicted"/>
<gene>
    <name evidence="9" type="ORF">A2572_02215</name>
</gene>
<dbReference type="GO" id="GO:0016780">
    <property type="term" value="F:phosphotransferase activity, for other substituted phosphate groups"/>
    <property type="evidence" value="ECO:0007669"/>
    <property type="project" value="InterPro"/>
</dbReference>
<dbReference type="GO" id="GO:0005886">
    <property type="term" value="C:plasma membrane"/>
    <property type="evidence" value="ECO:0007669"/>
    <property type="project" value="UniProtKB-SubCell"/>
</dbReference>
<dbReference type="PANTHER" id="PTHR22926:SF3">
    <property type="entry name" value="UNDECAPRENYL-PHOSPHATE ALPHA-N-ACETYLGLUCOSAMINYL 1-PHOSPHATE TRANSFERASE"/>
    <property type="match status" value="1"/>
</dbReference>
<sequence>MDSIFSITALPFFVSLLTVVLFTPLTVVFFKKEGWLVDPRKTPHPAHTHKEPIPKGGGLPVFLGFLAGVLTVSNIDNHLIAIISACLVTLIVGLIDDVKSINPYFRLVINFLSALIIVLSGIGISFITNPLGGIIDLSWPRLSIELFGNREIWILADLFAILWIPALMNAINWSSGVDGQISGVITIAAFFLGVVSLTYSADITQWPISILAFSLAGAFAGFTVFHFYPQKIMPGYSGTSLAGLILGVLSILATGKVGTAILLLAVPLIDFIYVIFRRVIIGKSPVWGGNEHLHHKLMEIGWGKRRIAVFYWTITALLGGMALNFEARYKFVAMIGLVLLMVVFWIWQYFGRYSRQ</sequence>
<feature type="transmembrane region" description="Helical" evidence="8">
    <location>
        <begin position="152"/>
        <end position="171"/>
    </location>
</feature>
<feature type="transmembrane region" description="Helical" evidence="8">
    <location>
        <begin position="307"/>
        <end position="325"/>
    </location>
</feature>
<dbReference type="Pfam" id="PF00953">
    <property type="entry name" value="Glycos_transf_4"/>
    <property type="match status" value="1"/>
</dbReference>
<keyword evidence="5 8" id="KW-1133">Transmembrane helix</keyword>
<dbReference type="GO" id="GO:0046872">
    <property type="term" value="F:metal ion binding"/>
    <property type="evidence" value="ECO:0007669"/>
    <property type="project" value="UniProtKB-KW"/>
</dbReference>
<organism evidence="9 10">
    <name type="scientific">Candidatus Collierbacteria bacterium RIFOXYD1_FULL_40_9</name>
    <dbReference type="NCBI Taxonomy" id="1817731"/>
    <lineage>
        <taxon>Bacteria</taxon>
        <taxon>Candidatus Collieribacteriota</taxon>
    </lineage>
</organism>
<feature type="transmembrane region" description="Helical" evidence="8">
    <location>
        <begin position="78"/>
        <end position="95"/>
    </location>
</feature>
<evidence type="ECO:0000256" key="4">
    <source>
        <dbReference type="ARBA" id="ARBA00022692"/>
    </source>
</evidence>
<evidence type="ECO:0000256" key="2">
    <source>
        <dbReference type="ARBA" id="ARBA00022475"/>
    </source>
</evidence>
<feature type="transmembrane region" description="Helical" evidence="8">
    <location>
        <begin position="235"/>
        <end position="253"/>
    </location>
</feature>
<name>A0A1F5FTQ6_9BACT</name>
<evidence type="ECO:0000256" key="3">
    <source>
        <dbReference type="ARBA" id="ARBA00022679"/>
    </source>
</evidence>
<dbReference type="EMBL" id="MFAQ01000032">
    <property type="protein sequence ID" value="OGD83003.1"/>
    <property type="molecule type" value="Genomic_DNA"/>
</dbReference>
<keyword evidence="2" id="KW-1003">Cell membrane</keyword>
<keyword evidence="6 8" id="KW-0472">Membrane</keyword>
<dbReference type="Proteomes" id="UP000179237">
    <property type="component" value="Unassembled WGS sequence"/>
</dbReference>
<feature type="transmembrane region" description="Helical" evidence="8">
    <location>
        <begin position="259"/>
        <end position="276"/>
    </location>
</feature>
<evidence type="ECO:0000256" key="8">
    <source>
        <dbReference type="SAM" id="Phobius"/>
    </source>
</evidence>
<comment type="caution">
    <text evidence="9">The sequence shown here is derived from an EMBL/GenBank/DDBJ whole genome shotgun (WGS) entry which is preliminary data.</text>
</comment>
<evidence type="ECO:0000256" key="7">
    <source>
        <dbReference type="PIRSR" id="PIRSR600715-1"/>
    </source>
</evidence>
<evidence type="ECO:0000256" key="1">
    <source>
        <dbReference type="ARBA" id="ARBA00004651"/>
    </source>
</evidence>
<dbReference type="GO" id="GO:0044038">
    <property type="term" value="P:cell wall macromolecule biosynthetic process"/>
    <property type="evidence" value="ECO:0007669"/>
    <property type="project" value="TreeGrafter"/>
</dbReference>
<feature type="transmembrane region" description="Helical" evidence="8">
    <location>
        <begin position="12"/>
        <end position="31"/>
    </location>
</feature>
<reference evidence="9 10" key="1">
    <citation type="journal article" date="2016" name="Nat. Commun.">
        <title>Thousands of microbial genomes shed light on interconnected biogeochemical processes in an aquifer system.</title>
        <authorList>
            <person name="Anantharaman K."/>
            <person name="Brown C.T."/>
            <person name="Hug L.A."/>
            <person name="Sharon I."/>
            <person name="Castelle C.J."/>
            <person name="Probst A.J."/>
            <person name="Thomas B.C."/>
            <person name="Singh A."/>
            <person name="Wilkins M.J."/>
            <person name="Karaoz U."/>
            <person name="Brodie E.L."/>
            <person name="Williams K.H."/>
            <person name="Hubbard S.S."/>
            <person name="Banfield J.F."/>
        </authorList>
    </citation>
    <scope>NUCLEOTIDE SEQUENCE [LARGE SCALE GENOMIC DNA]</scope>
</reference>
<evidence type="ECO:0008006" key="11">
    <source>
        <dbReference type="Google" id="ProtNLM"/>
    </source>
</evidence>
<dbReference type="GO" id="GO:0071555">
    <property type="term" value="P:cell wall organization"/>
    <property type="evidence" value="ECO:0007669"/>
    <property type="project" value="TreeGrafter"/>
</dbReference>
<feature type="transmembrane region" description="Helical" evidence="8">
    <location>
        <begin position="206"/>
        <end position="228"/>
    </location>
</feature>
<dbReference type="InterPro" id="IPR000715">
    <property type="entry name" value="Glycosyl_transferase_4"/>
</dbReference>
<keyword evidence="7" id="KW-0479">Metal-binding</keyword>
<dbReference type="PANTHER" id="PTHR22926">
    <property type="entry name" value="PHOSPHO-N-ACETYLMURAMOYL-PENTAPEPTIDE-TRANSFERASE"/>
    <property type="match status" value="1"/>
</dbReference>
<dbReference type="CDD" id="cd06853">
    <property type="entry name" value="GT_WecA_like"/>
    <property type="match status" value="1"/>
</dbReference>